<feature type="compositionally biased region" description="Basic and acidic residues" evidence="1">
    <location>
        <begin position="1058"/>
        <end position="1069"/>
    </location>
</feature>
<feature type="compositionally biased region" description="Polar residues" evidence="1">
    <location>
        <begin position="1247"/>
        <end position="1256"/>
    </location>
</feature>
<sequence length="2084" mass="240846">MMQHKPFDPRRQGASNKLSNSHEVHRNQTQHLFPDERNTMQYSTHSNIDSYQWGNQQNADLLQESNMNSKNYGEAYQSQNINIQNQNEAYYYETSSASQIPYPNYQDPSNINQSKNSYQTNQAQNIPMNNIGQGDAYQNQSVPHNEAGENHHSNLTCNKESHYNHSSNFSTKHGQEGESKHNQVDNQLQYSQRHGSNQEMYQDYSSQHHEHQNQPHFSNASTPNAPSYPGPDGTYQNQHQNHLDFSNASTPNEPSYPDPDGTYQNQHKNQPHLSNASTPNEPLHTGPDGTYQNQRNFHKDIFNANQQPTNPCESQETYHNQRKHEITEIHQPVGIQPNKAYNANNCQYSNVHLKPENPVNTTRKSHWNSQLNKQQEFQPKETYRGNQSKHFTNSSEDTSENEPRDDYHQNEESDMQQYKQYLQQFRSTQIQKEHQGQKDYQQKQPIGYHDKQTSNVNRTQQFGSPFATTAPIQSPIYHEKSFTKPPVTHSHYEVDQNLAWCEELNQNDPRTTPKIQPQRRPDVQFATSNPPSQRRHNAKFPTPNTQPERRPDAQFATSNTPSQRQPDTKFATLNTQLQRRPETQFASLNAQPQRRPNAQFETLNTQPQKPHFYQRGSPPLLDERIGEPKKTTYYQSHFTTPQVLTPFDVHSGASMYRQKLKDPHEYFSFSLVHVLTRDQLKVDENKNRVEDPGKKSFVVGNVSHIPIHKTPEEEIPHCNYFVKAYDVKDLKPFIKKKAFADLQHQRIAHVKSLPVELQRYGASHIANYSKKYFNGLVEDYCHLHNINISKLRKSDRAYEKLKRGKLLEYEKIRDPSLDQYGNLFFVDVAHVMPYDKYRKLWDEKAKHIDKLRQQDKDLGLKQATYITKQYFARLIVAYCGQQNVDLSTLGCKVTVNDAKALVPWPTLDDTADVDPREVHKLRFYKRYLYDIMSEEIFLECQNVRAQLLSELTRDHAKSDLTLSESVENMKKVTMVADRYYGDLIKAFLQIHNYAIGDFMNDSKRNNRPNNKESVKPKVDYSAKADKTDKGKPDRCSNSSSIRDNDAKSDRHDSRIKKERKDSHSDDKGKSLRLSLQTKPKCDYRKDEPDPEFNEIPDEHKYRKYSFSEMYDLLRGNRAVYNTLERERTRYSNKVLGNAHGVKNDQENTPKITDKKKAACNLIANIYFYQSWRKHCQSEGIPIPVFHRIIKKSYHYALLDSGSSISSKVRPSSSGSTRKAISDLRRAKEKESRTNDDILHNYKKLRSASRNGASNQKESNKSDERGINEAMVFIDLTEADGSAQSTDGATSESANSNAANSSGDTSVAKVESSSSPTFTSNVSEIQQCLDQMVESISLTIKRQSDPLDVRNLLLSKDPDRLSKRSLSKREYRDSETAGIIPNDVLREYRKRRTEFFEKEMKEHKIKKRDIQKDVRKELELSSMIYFNKLVEHYCVQNDIKISSLFDNERKSRRDAKIKDRKRSSAEDRKHSSSSSSKRSRAEDKKIDNKPKHASKDKEEIKQSGEKSSKNAEKSDKRDDGPNSENCKSKDKKEDQPRSHDQLSSRDQSKSRDQSSSHDQPSSCDQSLSCDQPRSRDQSTSRDQPRSRDQSTSRDQPRSREQSKSRDQPSFNEQSTSHNQPRSRDQSKSSCHPSSNDQSMSGTQSITINNKEVAKQNDRFAGKQKEPLCNIFPRSQVNHGGRKMKMYSNNEMIGIIPREVIVECRRKRDAYFYESMRLSGDKKKATKKEETRGANKYFNELVEKYCSENNINMERFIENRRMTRKKADLRWICKRLSGLKPHDLMNVILDMNVNGASNALPDEFKEEPLSEDDMDVDDEDCFIDDEERVEDDENDGSDKQSFFGHQFFGGFLADLKEEILSPEPYSSSVVNEEAHDVSDITLSIGDTPKESPRQEKSTARSESVSAKRQKAPISSSESSSAKRSKSPKRSSEDSSKNQEKSLKRSSKTRDKSSARRDESPRKSESSSGKRVSKSPKRRDRSPTRRNTSSTRRKDSSPRRRSTTEKRDKSPKREKSSSKKERSPRRSESTSKSSSCSSREGKRHHSRERSSKDEPKDSAQYIPRERKSRKTEKEQADSDANRFQSWF</sequence>
<evidence type="ECO:0000313" key="3">
    <source>
        <dbReference type="Proteomes" id="UP000594262"/>
    </source>
</evidence>
<feature type="compositionally biased region" description="Polar residues" evidence="1">
    <location>
        <begin position="1281"/>
        <end position="1291"/>
    </location>
</feature>
<feature type="compositionally biased region" description="Low complexity" evidence="1">
    <location>
        <begin position="1309"/>
        <end position="1320"/>
    </location>
</feature>
<feature type="compositionally biased region" description="Polar residues" evidence="1">
    <location>
        <begin position="1626"/>
        <end position="1644"/>
    </location>
</feature>
<accession>A0A7M5V1N0</accession>
<feature type="region of interest" description="Disordered" evidence="1">
    <location>
        <begin position="600"/>
        <end position="620"/>
    </location>
</feature>
<feature type="compositionally biased region" description="Polar residues" evidence="1">
    <location>
        <begin position="234"/>
        <end position="253"/>
    </location>
</feature>
<feature type="compositionally biased region" description="Basic and acidic residues" evidence="1">
    <location>
        <begin position="2045"/>
        <end position="2054"/>
    </location>
</feature>
<feature type="region of interest" description="Disordered" evidence="1">
    <location>
        <begin position="202"/>
        <end position="294"/>
    </location>
</feature>
<feature type="region of interest" description="Disordered" evidence="1">
    <location>
        <begin position="1279"/>
        <end position="1320"/>
    </location>
</feature>
<feature type="compositionally biased region" description="Basic and acidic residues" evidence="1">
    <location>
        <begin position="1927"/>
        <end position="1962"/>
    </location>
</feature>
<feature type="compositionally biased region" description="Low complexity" evidence="1">
    <location>
        <begin position="1203"/>
        <end position="1215"/>
    </location>
</feature>
<feature type="compositionally biased region" description="Polar residues" evidence="1">
    <location>
        <begin position="153"/>
        <end position="172"/>
    </location>
</feature>
<feature type="region of interest" description="Disordered" evidence="1">
    <location>
        <begin position="351"/>
        <end position="414"/>
    </location>
</feature>
<feature type="compositionally biased region" description="Polar residues" evidence="1">
    <location>
        <begin position="1559"/>
        <end position="1570"/>
    </location>
</feature>
<feature type="compositionally biased region" description="Basic residues" evidence="1">
    <location>
        <begin position="1968"/>
        <end position="1977"/>
    </location>
</feature>
<feature type="compositionally biased region" description="Basic and acidic residues" evidence="1">
    <location>
        <begin position="1885"/>
        <end position="1897"/>
    </location>
</feature>
<feature type="compositionally biased region" description="Polar residues" evidence="1">
    <location>
        <begin position="214"/>
        <end position="225"/>
    </location>
</feature>
<feature type="compositionally biased region" description="Polar residues" evidence="1">
    <location>
        <begin position="1606"/>
        <end position="1618"/>
    </location>
</feature>
<keyword evidence="3" id="KW-1185">Reference proteome</keyword>
<feature type="compositionally biased region" description="Basic and acidic residues" evidence="1">
    <location>
        <begin position="1447"/>
        <end position="1469"/>
    </location>
</feature>
<feature type="compositionally biased region" description="Low complexity" evidence="1">
    <location>
        <begin position="1909"/>
        <end position="1919"/>
    </location>
</feature>
<feature type="compositionally biased region" description="Polar residues" evidence="1">
    <location>
        <begin position="358"/>
        <end position="377"/>
    </location>
</feature>
<feature type="compositionally biased region" description="Basic and acidic residues" evidence="1">
    <location>
        <begin position="1257"/>
        <end position="1266"/>
    </location>
</feature>
<feature type="compositionally biased region" description="Basic and acidic residues" evidence="1">
    <location>
        <begin position="401"/>
        <end position="411"/>
    </location>
</feature>
<evidence type="ECO:0000256" key="1">
    <source>
        <dbReference type="SAM" id="MobiDB-lite"/>
    </source>
</evidence>
<feature type="compositionally biased region" description="Basic and acidic residues" evidence="1">
    <location>
        <begin position="1989"/>
        <end position="2026"/>
    </location>
</feature>
<name>A0A7M5V1N0_9CNID</name>
<organism evidence="2 3">
    <name type="scientific">Clytia hemisphaerica</name>
    <dbReference type="NCBI Taxonomy" id="252671"/>
    <lineage>
        <taxon>Eukaryota</taxon>
        <taxon>Metazoa</taxon>
        <taxon>Cnidaria</taxon>
        <taxon>Hydrozoa</taxon>
        <taxon>Hydroidolina</taxon>
        <taxon>Leptothecata</taxon>
        <taxon>Obeliida</taxon>
        <taxon>Clytiidae</taxon>
        <taxon>Clytia</taxon>
    </lineage>
</organism>
<feature type="compositionally biased region" description="Polar residues" evidence="1">
    <location>
        <begin position="384"/>
        <end position="396"/>
    </location>
</feature>
<feature type="region of interest" description="Disordered" evidence="1">
    <location>
        <begin position="507"/>
        <end position="568"/>
    </location>
</feature>
<feature type="compositionally biased region" description="Basic and acidic residues" evidence="1">
    <location>
        <begin position="1000"/>
        <end position="1034"/>
    </location>
</feature>
<feature type="compositionally biased region" description="Basic and acidic residues" evidence="1">
    <location>
        <begin position="1571"/>
        <end position="1605"/>
    </location>
</feature>
<feature type="compositionally biased region" description="Polar residues" evidence="1">
    <location>
        <begin position="125"/>
        <end position="143"/>
    </location>
</feature>
<feature type="region of interest" description="Disordered" evidence="1">
    <location>
        <begin position="1447"/>
        <end position="1644"/>
    </location>
</feature>
<feature type="compositionally biased region" description="Polar residues" evidence="1">
    <location>
        <begin position="555"/>
        <end position="568"/>
    </location>
</feature>
<feature type="compositionally biased region" description="Basic and acidic residues" evidence="1">
    <location>
        <begin position="1219"/>
        <end position="1239"/>
    </location>
</feature>
<feature type="region of interest" description="Disordered" evidence="1">
    <location>
        <begin position="998"/>
        <end position="1095"/>
    </location>
</feature>
<proteinExistence type="predicted"/>
<feature type="region of interest" description="Disordered" evidence="1">
    <location>
        <begin position="125"/>
        <end position="182"/>
    </location>
</feature>
<dbReference type="Proteomes" id="UP000594262">
    <property type="component" value="Unplaced"/>
</dbReference>
<feature type="compositionally biased region" description="Basic and acidic residues" evidence="1">
    <location>
        <begin position="2068"/>
        <end position="2077"/>
    </location>
</feature>
<evidence type="ECO:0000313" key="2">
    <source>
        <dbReference type="EnsemblMetazoa" id="CLYHEMP009760.2"/>
    </source>
</evidence>
<feature type="compositionally biased region" description="Basic and acidic residues" evidence="1">
    <location>
        <begin position="173"/>
        <end position="182"/>
    </location>
</feature>
<feature type="region of interest" description="Disordered" evidence="1">
    <location>
        <begin position="1203"/>
        <end position="1266"/>
    </location>
</feature>
<feature type="compositionally biased region" description="Low complexity" evidence="1">
    <location>
        <begin position="1292"/>
        <end position="1301"/>
    </location>
</feature>
<feature type="region of interest" description="Disordered" evidence="1">
    <location>
        <begin position="1877"/>
        <end position="2084"/>
    </location>
</feature>
<dbReference type="EnsemblMetazoa" id="CLYHEMT009760.2">
    <property type="protein sequence ID" value="CLYHEMP009760.2"/>
    <property type="gene ID" value="CLYHEMG009760"/>
</dbReference>
<feature type="compositionally biased region" description="Basic and acidic residues" evidence="1">
    <location>
        <begin position="1"/>
        <end position="11"/>
    </location>
</feature>
<dbReference type="OrthoDB" id="7456429at2759"/>
<feature type="compositionally biased region" description="Polar residues" evidence="1">
    <location>
        <begin position="262"/>
        <end position="280"/>
    </location>
</feature>
<feature type="compositionally biased region" description="Basic and acidic residues" evidence="1">
    <location>
        <begin position="1478"/>
        <end position="1554"/>
    </location>
</feature>
<protein>
    <submittedName>
        <fullName evidence="2">Uncharacterized protein</fullName>
    </submittedName>
</protein>
<feature type="region of interest" description="Disordered" evidence="1">
    <location>
        <begin position="1"/>
        <end position="37"/>
    </location>
</feature>
<feature type="compositionally biased region" description="Basic and acidic residues" evidence="1">
    <location>
        <begin position="1042"/>
        <end position="1052"/>
    </location>
</feature>
<reference evidence="2" key="1">
    <citation type="submission" date="2021-01" db="UniProtKB">
        <authorList>
            <consortium name="EnsemblMetazoa"/>
        </authorList>
    </citation>
    <scope>IDENTIFICATION</scope>
</reference>